<dbReference type="SUPFAM" id="SSF46785">
    <property type="entry name" value="Winged helix' DNA-binding domain"/>
    <property type="match status" value="1"/>
</dbReference>
<evidence type="ECO:0000256" key="9">
    <source>
        <dbReference type="ARBA" id="ARBA00023125"/>
    </source>
</evidence>
<protein>
    <recommendedName>
        <fullName evidence="3">Ferric uptake regulation protein</fullName>
    </recommendedName>
</protein>
<dbReference type="NCBIfam" id="NF045678">
    <property type="entry name" value="TransRegIrrA"/>
    <property type="match status" value="1"/>
</dbReference>
<dbReference type="AlphaFoldDB" id="A0A8B6LZI3"/>
<evidence type="ECO:0000256" key="1">
    <source>
        <dbReference type="ARBA" id="ARBA00004496"/>
    </source>
</evidence>
<evidence type="ECO:0000256" key="4">
    <source>
        <dbReference type="ARBA" id="ARBA00022490"/>
    </source>
</evidence>
<dbReference type="PANTHER" id="PTHR33202">
    <property type="entry name" value="ZINC UPTAKE REGULATION PROTEIN"/>
    <property type="match status" value="1"/>
</dbReference>
<dbReference type="Gene3D" id="1.10.10.10">
    <property type="entry name" value="Winged helix-like DNA-binding domain superfamily/Winged helix DNA-binding domain"/>
    <property type="match status" value="1"/>
</dbReference>
<dbReference type="GO" id="GO:0003700">
    <property type="term" value="F:DNA-binding transcription factor activity"/>
    <property type="evidence" value="ECO:0007669"/>
    <property type="project" value="InterPro"/>
</dbReference>
<evidence type="ECO:0000256" key="10">
    <source>
        <dbReference type="ARBA" id="ARBA00023163"/>
    </source>
</evidence>
<dbReference type="PANTHER" id="PTHR33202:SF7">
    <property type="entry name" value="FERRIC UPTAKE REGULATION PROTEIN"/>
    <property type="match status" value="1"/>
</dbReference>
<proteinExistence type="inferred from homology"/>
<organism evidence="11 12">
    <name type="scientific">Methylocella tundrae</name>
    <dbReference type="NCBI Taxonomy" id="227605"/>
    <lineage>
        <taxon>Bacteria</taxon>
        <taxon>Pseudomonadati</taxon>
        <taxon>Pseudomonadota</taxon>
        <taxon>Alphaproteobacteria</taxon>
        <taxon>Hyphomicrobiales</taxon>
        <taxon>Beijerinckiaceae</taxon>
        <taxon>Methylocella</taxon>
    </lineage>
</organism>
<evidence type="ECO:0000256" key="8">
    <source>
        <dbReference type="ARBA" id="ARBA00023015"/>
    </source>
</evidence>
<evidence type="ECO:0000256" key="6">
    <source>
        <dbReference type="ARBA" id="ARBA00022723"/>
    </source>
</evidence>
<evidence type="ECO:0000313" key="11">
    <source>
        <dbReference type="EMBL" id="VTZ48181.1"/>
    </source>
</evidence>
<comment type="similarity">
    <text evidence="2">Belongs to the Fur family.</text>
</comment>
<dbReference type="GO" id="GO:0008270">
    <property type="term" value="F:zinc ion binding"/>
    <property type="evidence" value="ECO:0007669"/>
    <property type="project" value="TreeGrafter"/>
</dbReference>
<evidence type="ECO:0000256" key="7">
    <source>
        <dbReference type="ARBA" id="ARBA00022833"/>
    </source>
</evidence>
<evidence type="ECO:0000256" key="3">
    <source>
        <dbReference type="ARBA" id="ARBA00020910"/>
    </source>
</evidence>
<keyword evidence="4" id="KW-0963">Cytoplasm</keyword>
<comment type="caution">
    <text evidence="11">The sequence shown here is derived from an EMBL/GenBank/DDBJ whole genome shotgun (WGS) entry which is preliminary data.</text>
</comment>
<gene>
    <name evidence="11" type="ORF">MPC4_10131</name>
</gene>
<keyword evidence="8" id="KW-0805">Transcription regulation</keyword>
<dbReference type="Pfam" id="PF01475">
    <property type="entry name" value="FUR"/>
    <property type="match status" value="1"/>
</dbReference>
<accession>A0A8B6LZI3</accession>
<dbReference type="GO" id="GO:0000976">
    <property type="term" value="F:transcription cis-regulatory region binding"/>
    <property type="evidence" value="ECO:0007669"/>
    <property type="project" value="TreeGrafter"/>
</dbReference>
<dbReference type="InterPro" id="IPR036390">
    <property type="entry name" value="WH_DNA-bd_sf"/>
</dbReference>
<comment type="subcellular location">
    <subcellularLocation>
        <location evidence="1">Cytoplasm</location>
    </subcellularLocation>
</comment>
<dbReference type="GO" id="GO:1900376">
    <property type="term" value="P:regulation of secondary metabolite biosynthetic process"/>
    <property type="evidence" value="ECO:0007669"/>
    <property type="project" value="TreeGrafter"/>
</dbReference>
<sequence>MIVYRAKIHLTDVTEGLWKVWRVMFGSQGSDYSRTRGPSGFQGRTLLERYGLRATRQRLGLARLLFGKGDRHLTADALASEAQAARMPASLATVYNVLNLFAQVGLVRSLAIEGGKTVFDTNTSDHSHFYFEDTGAVCDIGPDCVKLADGVEPPEGYEIAKIDIVVRLRPKGLNQPARRKIDPLDAD</sequence>
<keyword evidence="7" id="KW-0862">Zinc</keyword>
<dbReference type="InterPro" id="IPR002481">
    <property type="entry name" value="FUR"/>
</dbReference>
<reference evidence="11 12" key="1">
    <citation type="submission" date="2019-05" db="EMBL/GenBank/DDBJ databases">
        <authorList>
            <person name="Farhan Ul Haque M."/>
        </authorList>
    </citation>
    <scope>NUCLEOTIDE SEQUENCE [LARGE SCALE GENOMIC DNA]</scope>
    <source>
        <strain evidence="11">2</strain>
    </source>
</reference>
<dbReference type="FunFam" id="1.10.10.10:FF:000007">
    <property type="entry name" value="Ferric uptake regulation protein"/>
    <property type="match status" value="1"/>
</dbReference>
<dbReference type="EMBL" id="CABFMQ020000001">
    <property type="protein sequence ID" value="VTZ48181.1"/>
    <property type="molecule type" value="Genomic_DNA"/>
</dbReference>
<name>A0A8B6LZI3_METTU</name>
<evidence type="ECO:0000313" key="12">
    <source>
        <dbReference type="Proteomes" id="UP000485880"/>
    </source>
</evidence>
<dbReference type="InterPro" id="IPR036388">
    <property type="entry name" value="WH-like_DNA-bd_sf"/>
</dbReference>
<dbReference type="CDD" id="cd07153">
    <property type="entry name" value="Fur_like"/>
    <property type="match status" value="1"/>
</dbReference>
<dbReference type="Proteomes" id="UP000485880">
    <property type="component" value="Unassembled WGS sequence"/>
</dbReference>
<keyword evidence="12" id="KW-1185">Reference proteome</keyword>
<keyword evidence="6" id="KW-0479">Metal-binding</keyword>
<evidence type="ECO:0000256" key="5">
    <source>
        <dbReference type="ARBA" id="ARBA00022491"/>
    </source>
</evidence>
<keyword evidence="5" id="KW-0678">Repressor</keyword>
<evidence type="ECO:0000256" key="2">
    <source>
        <dbReference type="ARBA" id="ARBA00007957"/>
    </source>
</evidence>
<keyword evidence="9" id="KW-0238">DNA-binding</keyword>
<dbReference type="GO" id="GO:0005737">
    <property type="term" value="C:cytoplasm"/>
    <property type="evidence" value="ECO:0007669"/>
    <property type="project" value="UniProtKB-SubCell"/>
</dbReference>
<dbReference type="GO" id="GO:0045892">
    <property type="term" value="P:negative regulation of DNA-templated transcription"/>
    <property type="evidence" value="ECO:0007669"/>
    <property type="project" value="TreeGrafter"/>
</dbReference>
<keyword evidence="10" id="KW-0804">Transcription</keyword>